<protein>
    <submittedName>
        <fullName evidence="2">Uncharacterized protein</fullName>
    </submittedName>
</protein>
<evidence type="ECO:0000256" key="1">
    <source>
        <dbReference type="SAM" id="MobiDB-lite"/>
    </source>
</evidence>
<dbReference type="Proteomes" id="UP000331127">
    <property type="component" value="Unassembled WGS sequence"/>
</dbReference>
<feature type="region of interest" description="Disordered" evidence="1">
    <location>
        <begin position="1"/>
        <end position="21"/>
    </location>
</feature>
<evidence type="ECO:0000313" key="3">
    <source>
        <dbReference type="Proteomes" id="UP000331127"/>
    </source>
</evidence>
<comment type="caution">
    <text evidence="2">The sequence shown here is derived from an EMBL/GenBank/DDBJ whole genome shotgun (WGS) entry which is preliminary data.</text>
</comment>
<evidence type="ECO:0000313" key="2">
    <source>
        <dbReference type="EMBL" id="GES11960.1"/>
    </source>
</evidence>
<name>A0A5M3WTG4_9ACTN</name>
<reference evidence="2 3" key="1">
    <citation type="submission" date="2019-10" db="EMBL/GenBank/DDBJ databases">
        <title>Whole genome shotgun sequence of Acrocarpospora macrocephala NBRC 16266.</title>
        <authorList>
            <person name="Ichikawa N."/>
            <person name="Kimura A."/>
            <person name="Kitahashi Y."/>
            <person name="Komaki H."/>
            <person name="Oguchi A."/>
        </authorList>
    </citation>
    <scope>NUCLEOTIDE SEQUENCE [LARGE SCALE GENOMIC DNA]</scope>
    <source>
        <strain evidence="2 3">NBRC 16266</strain>
    </source>
</reference>
<organism evidence="2 3">
    <name type="scientific">Acrocarpospora macrocephala</name>
    <dbReference type="NCBI Taxonomy" id="150177"/>
    <lineage>
        <taxon>Bacteria</taxon>
        <taxon>Bacillati</taxon>
        <taxon>Actinomycetota</taxon>
        <taxon>Actinomycetes</taxon>
        <taxon>Streptosporangiales</taxon>
        <taxon>Streptosporangiaceae</taxon>
        <taxon>Acrocarpospora</taxon>
    </lineage>
</organism>
<dbReference type="AlphaFoldDB" id="A0A5M3WTG4"/>
<proteinExistence type="predicted"/>
<feature type="compositionally biased region" description="Basic and acidic residues" evidence="1">
    <location>
        <begin position="1"/>
        <end position="13"/>
    </location>
</feature>
<keyword evidence="3" id="KW-1185">Reference proteome</keyword>
<sequence>MEEHQPDHDERANRVQFGPPLGLRHVSHVDVRLRHPASPVVPDKLSLGFPGALDQIQDAVSCPP</sequence>
<dbReference type="EMBL" id="BLAE01000033">
    <property type="protein sequence ID" value="GES11960.1"/>
    <property type="molecule type" value="Genomic_DNA"/>
</dbReference>
<accession>A0A5M3WTG4</accession>
<gene>
    <name evidence="2" type="ORF">Amac_055570</name>
</gene>